<dbReference type="Pfam" id="PF00440">
    <property type="entry name" value="TetR_N"/>
    <property type="match status" value="1"/>
</dbReference>
<evidence type="ECO:0000313" key="8">
    <source>
        <dbReference type="Proteomes" id="UP000291591"/>
    </source>
</evidence>
<dbReference type="InterPro" id="IPR023772">
    <property type="entry name" value="DNA-bd_HTH_TetR-type_CS"/>
</dbReference>
<dbReference type="InterPro" id="IPR009057">
    <property type="entry name" value="Homeodomain-like_sf"/>
</dbReference>
<accession>A0A4V2FQ56</accession>
<dbReference type="OrthoDB" id="5242390at2"/>
<keyword evidence="1" id="KW-0678">Repressor</keyword>
<dbReference type="PANTHER" id="PTHR30055">
    <property type="entry name" value="HTH-TYPE TRANSCRIPTIONAL REGULATOR RUTR"/>
    <property type="match status" value="1"/>
</dbReference>
<dbReference type="InterPro" id="IPR039538">
    <property type="entry name" value="BetI_C"/>
</dbReference>
<keyword evidence="3 5" id="KW-0238">DNA-binding</keyword>
<dbReference type="PANTHER" id="PTHR30055:SF234">
    <property type="entry name" value="HTH-TYPE TRANSCRIPTIONAL REGULATOR BETI"/>
    <property type="match status" value="1"/>
</dbReference>
<comment type="caution">
    <text evidence="7">The sequence shown here is derived from an EMBL/GenBank/DDBJ whole genome shotgun (WGS) entry which is preliminary data.</text>
</comment>
<dbReference type="Gene3D" id="1.10.357.10">
    <property type="entry name" value="Tetracycline Repressor, domain 2"/>
    <property type="match status" value="1"/>
</dbReference>
<evidence type="ECO:0000256" key="5">
    <source>
        <dbReference type="PROSITE-ProRule" id="PRU00335"/>
    </source>
</evidence>
<evidence type="ECO:0000256" key="4">
    <source>
        <dbReference type="ARBA" id="ARBA00023163"/>
    </source>
</evidence>
<evidence type="ECO:0000256" key="1">
    <source>
        <dbReference type="ARBA" id="ARBA00022491"/>
    </source>
</evidence>
<evidence type="ECO:0000256" key="2">
    <source>
        <dbReference type="ARBA" id="ARBA00023015"/>
    </source>
</evidence>
<sequence>MARTTDPALTEARRTAISDAAAGLFATKGFEGTTAADIARATGLSSGSVFYYFTDKRAVFRSIFEADLAGSRAMIERHAGVTDPIAAVLAIVDEMATDIQDPATQGLVVELIRQFGRDPELDRVVMETNDLVVAGLAAHIDRGRAAGVVDPSLDATEAAGWVQSIVDGAFLSADPDRDPRPMLHRIVTAFLRTPPATSAPHDTEGETP</sequence>
<dbReference type="PROSITE" id="PS50977">
    <property type="entry name" value="HTH_TETR_2"/>
    <property type="match status" value="1"/>
</dbReference>
<keyword evidence="8" id="KW-1185">Reference proteome</keyword>
<keyword evidence="4" id="KW-0804">Transcription</keyword>
<dbReference type="RefSeq" id="WP_130288167.1">
    <property type="nucleotide sequence ID" value="NZ_SHKL01000001.1"/>
</dbReference>
<dbReference type="SUPFAM" id="SSF48498">
    <property type="entry name" value="Tetracyclin repressor-like, C-terminal domain"/>
    <property type="match status" value="1"/>
</dbReference>
<keyword evidence="2" id="KW-0805">Transcription regulation</keyword>
<feature type="domain" description="HTH tetR-type" evidence="6">
    <location>
        <begin position="11"/>
        <end position="71"/>
    </location>
</feature>
<name>A0A4V2FQ56_PSEST</name>
<dbReference type="AlphaFoldDB" id="A0A4V2FQ56"/>
<evidence type="ECO:0000259" key="6">
    <source>
        <dbReference type="PROSITE" id="PS50977"/>
    </source>
</evidence>
<dbReference type="EMBL" id="SHKL01000001">
    <property type="protein sequence ID" value="RZT83410.1"/>
    <property type="molecule type" value="Genomic_DNA"/>
</dbReference>
<proteinExistence type="predicted"/>
<dbReference type="SUPFAM" id="SSF46689">
    <property type="entry name" value="Homeodomain-like"/>
    <property type="match status" value="1"/>
</dbReference>
<dbReference type="PRINTS" id="PR00455">
    <property type="entry name" value="HTHTETR"/>
</dbReference>
<dbReference type="PROSITE" id="PS01081">
    <property type="entry name" value="HTH_TETR_1"/>
    <property type="match status" value="1"/>
</dbReference>
<reference evidence="7 8" key="1">
    <citation type="submission" date="2019-02" db="EMBL/GenBank/DDBJ databases">
        <title>Sequencing the genomes of 1000 actinobacteria strains.</title>
        <authorList>
            <person name="Klenk H.-P."/>
        </authorList>
    </citation>
    <scope>NUCLEOTIDE SEQUENCE [LARGE SCALE GENOMIC DNA]</scope>
    <source>
        <strain evidence="7 8">DSM 45779</strain>
    </source>
</reference>
<feature type="DNA-binding region" description="H-T-H motif" evidence="5">
    <location>
        <begin position="34"/>
        <end position="53"/>
    </location>
</feature>
<gene>
    <name evidence="7" type="ORF">EV383_0213</name>
</gene>
<dbReference type="GO" id="GO:0000976">
    <property type="term" value="F:transcription cis-regulatory region binding"/>
    <property type="evidence" value="ECO:0007669"/>
    <property type="project" value="TreeGrafter"/>
</dbReference>
<evidence type="ECO:0000313" key="7">
    <source>
        <dbReference type="EMBL" id="RZT83410.1"/>
    </source>
</evidence>
<protein>
    <submittedName>
        <fullName evidence="7">TetR family transcriptional regulator</fullName>
    </submittedName>
</protein>
<dbReference type="InterPro" id="IPR050109">
    <property type="entry name" value="HTH-type_TetR-like_transc_reg"/>
</dbReference>
<organism evidence="7 8">
    <name type="scientific">Pseudonocardia sediminis</name>
    <dbReference type="NCBI Taxonomy" id="1397368"/>
    <lineage>
        <taxon>Bacteria</taxon>
        <taxon>Bacillati</taxon>
        <taxon>Actinomycetota</taxon>
        <taxon>Actinomycetes</taxon>
        <taxon>Pseudonocardiales</taxon>
        <taxon>Pseudonocardiaceae</taxon>
        <taxon>Pseudonocardia</taxon>
    </lineage>
</organism>
<dbReference type="InterPro" id="IPR036271">
    <property type="entry name" value="Tet_transcr_reg_TetR-rel_C_sf"/>
</dbReference>
<dbReference type="GO" id="GO:0003700">
    <property type="term" value="F:DNA-binding transcription factor activity"/>
    <property type="evidence" value="ECO:0007669"/>
    <property type="project" value="TreeGrafter"/>
</dbReference>
<dbReference type="InterPro" id="IPR001647">
    <property type="entry name" value="HTH_TetR"/>
</dbReference>
<dbReference type="Pfam" id="PF13977">
    <property type="entry name" value="TetR_C_6"/>
    <property type="match status" value="1"/>
</dbReference>
<dbReference type="Proteomes" id="UP000291591">
    <property type="component" value="Unassembled WGS sequence"/>
</dbReference>
<evidence type="ECO:0000256" key="3">
    <source>
        <dbReference type="ARBA" id="ARBA00023125"/>
    </source>
</evidence>